<accession>A0A949TR31</accession>
<dbReference type="AlphaFoldDB" id="A0A949TR31"/>
<comment type="caution">
    <text evidence="2">The sequence shown here is derived from an EMBL/GenBank/DDBJ whole genome shotgun (WGS) entry which is preliminary data.</text>
</comment>
<sequence>MLKNEEAKKLEELIDGAKRGDKVNIEIIIKNFYGLIKSTYNNDIYDESRMEWEDYEQECKIKIIKCINEVSKKNYWQLFNLVEVSIRNITVDLGKKQRRFNDTNIPCGDRIDIYNLEKSCDNCQFEEQLVSDIVVSELYKTFIKDKLTKEENRVFCYFISGKRLKDYSERKGVQLESVKRTLRRAINKIKNIKELREIYCMGLAM</sequence>
<dbReference type="RefSeq" id="WP_218320907.1">
    <property type="nucleotide sequence ID" value="NZ_JAEEGC010000055.1"/>
</dbReference>
<feature type="domain" description="Helix-turn-helix conjugative transposon-like" evidence="1">
    <location>
        <begin position="12"/>
        <end position="68"/>
    </location>
</feature>
<dbReference type="EMBL" id="JAEEGC010000055">
    <property type="protein sequence ID" value="MBV7273837.1"/>
    <property type="molecule type" value="Genomic_DNA"/>
</dbReference>
<protein>
    <submittedName>
        <fullName evidence="2">Helix-turn-helix domain-containing protein</fullName>
    </submittedName>
</protein>
<gene>
    <name evidence="2" type="ORF">I6U48_13060</name>
</gene>
<evidence type="ECO:0000313" key="3">
    <source>
        <dbReference type="Proteomes" id="UP000694308"/>
    </source>
</evidence>
<evidence type="ECO:0000259" key="1">
    <source>
        <dbReference type="Pfam" id="PF12645"/>
    </source>
</evidence>
<evidence type="ECO:0000313" key="2">
    <source>
        <dbReference type="EMBL" id="MBV7273837.1"/>
    </source>
</evidence>
<organism evidence="2 3">
    <name type="scientific">Clostridium thailandense</name>
    <dbReference type="NCBI Taxonomy" id="2794346"/>
    <lineage>
        <taxon>Bacteria</taxon>
        <taxon>Bacillati</taxon>
        <taxon>Bacillota</taxon>
        <taxon>Clostridia</taxon>
        <taxon>Eubacteriales</taxon>
        <taxon>Clostridiaceae</taxon>
        <taxon>Clostridium</taxon>
    </lineage>
</organism>
<dbReference type="InterPro" id="IPR024760">
    <property type="entry name" value="HTH_dom_conjug_TS-like"/>
</dbReference>
<dbReference type="Proteomes" id="UP000694308">
    <property type="component" value="Unassembled WGS sequence"/>
</dbReference>
<keyword evidence="3" id="KW-1185">Reference proteome</keyword>
<name>A0A949TR31_9CLOT</name>
<dbReference type="Pfam" id="PF12645">
    <property type="entry name" value="HTH_16"/>
    <property type="match status" value="1"/>
</dbReference>
<reference evidence="2" key="1">
    <citation type="submission" date="2020-12" db="EMBL/GenBank/DDBJ databases">
        <title>Clostridium thailandense sp. nov., a novel acetogenic bacterium isolated from peat land soil in Thailand.</title>
        <authorList>
            <person name="Chaikitkaew S."/>
            <person name="Birkeland N.K."/>
        </authorList>
    </citation>
    <scope>NUCLEOTIDE SEQUENCE</scope>
    <source>
        <strain evidence="2">PL3</strain>
    </source>
</reference>
<proteinExistence type="predicted"/>